<feature type="compositionally biased region" description="Polar residues" evidence="1">
    <location>
        <begin position="142"/>
        <end position="160"/>
    </location>
</feature>
<gene>
    <name evidence="2" type="ORF">PAXINDRAFT_21193</name>
</gene>
<dbReference type="HOGENOM" id="CLU_077730_0_0_1"/>
<dbReference type="AlphaFoldDB" id="A0A0C9STM5"/>
<dbReference type="Proteomes" id="UP000053647">
    <property type="component" value="Unassembled WGS sequence"/>
</dbReference>
<accession>A0A0C9STM5</accession>
<evidence type="ECO:0000313" key="3">
    <source>
        <dbReference type="Proteomes" id="UP000053647"/>
    </source>
</evidence>
<sequence length="261" mass="29104">MIRREEANTDNHAGPSGLPANPTDDPDDPDGMAIDRDDLNMYEDCPPGDSAINGPPERPTPQIVPPRKNNSPAPFSFRGGAPCIIPKRQASTTTYPHSHNILSLNSDDEDPTLHKHPKMTMPHNLRPTVSSCHTPASEESGDSSSNFTGVTSQSQAGNSSRSRKRVRETPADKITNRFADTSNALVKQLQETRLAKLESKRQKREHEKWIREQEAAEADREQELKRTLALERTEQLKLELELERSRERQLTLGGGRSSMDV</sequence>
<evidence type="ECO:0000313" key="2">
    <source>
        <dbReference type="EMBL" id="KIJ05565.1"/>
    </source>
</evidence>
<proteinExistence type="predicted"/>
<reference evidence="2 3" key="1">
    <citation type="submission" date="2014-06" db="EMBL/GenBank/DDBJ databases">
        <authorList>
            <consortium name="DOE Joint Genome Institute"/>
            <person name="Kuo A."/>
            <person name="Kohler A."/>
            <person name="Nagy L.G."/>
            <person name="Floudas D."/>
            <person name="Copeland A."/>
            <person name="Barry K.W."/>
            <person name="Cichocki N."/>
            <person name="Veneault-Fourrey C."/>
            <person name="LaButti K."/>
            <person name="Lindquist E.A."/>
            <person name="Lipzen A."/>
            <person name="Lundell T."/>
            <person name="Morin E."/>
            <person name="Murat C."/>
            <person name="Sun H."/>
            <person name="Tunlid A."/>
            <person name="Henrissat B."/>
            <person name="Grigoriev I.V."/>
            <person name="Hibbett D.S."/>
            <person name="Martin F."/>
            <person name="Nordberg H.P."/>
            <person name="Cantor M.N."/>
            <person name="Hua S.X."/>
        </authorList>
    </citation>
    <scope>NUCLEOTIDE SEQUENCE [LARGE SCALE GENOMIC DNA]</scope>
    <source>
        <strain evidence="2 3">ATCC 200175</strain>
    </source>
</reference>
<feature type="region of interest" description="Disordered" evidence="1">
    <location>
        <begin position="196"/>
        <end position="222"/>
    </location>
</feature>
<keyword evidence="3" id="KW-1185">Reference proteome</keyword>
<reference evidence="3" key="2">
    <citation type="submission" date="2015-01" db="EMBL/GenBank/DDBJ databases">
        <title>Evolutionary Origins and Diversification of the Mycorrhizal Mutualists.</title>
        <authorList>
            <consortium name="DOE Joint Genome Institute"/>
            <consortium name="Mycorrhizal Genomics Consortium"/>
            <person name="Kohler A."/>
            <person name="Kuo A."/>
            <person name="Nagy L.G."/>
            <person name="Floudas D."/>
            <person name="Copeland A."/>
            <person name="Barry K.W."/>
            <person name="Cichocki N."/>
            <person name="Veneault-Fourrey C."/>
            <person name="LaButti K."/>
            <person name="Lindquist E.A."/>
            <person name="Lipzen A."/>
            <person name="Lundell T."/>
            <person name="Morin E."/>
            <person name="Murat C."/>
            <person name="Riley R."/>
            <person name="Ohm R."/>
            <person name="Sun H."/>
            <person name="Tunlid A."/>
            <person name="Henrissat B."/>
            <person name="Grigoriev I.V."/>
            <person name="Hibbett D.S."/>
            <person name="Martin F."/>
        </authorList>
    </citation>
    <scope>NUCLEOTIDE SEQUENCE [LARGE SCALE GENOMIC DNA]</scope>
    <source>
        <strain evidence="3">ATCC 200175</strain>
    </source>
</reference>
<organism evidence="2 3">
    <name type="scientific">Paxillus involutus ATCC 200175</name>
    <dbReference type="NCBI Taxonomy" id="664439"/>
    <lineage>
        <taxon>Eukaryota</taxon>
        <taxon>Fungi</taxon>
        <taxon>Dikarya</taxon>
        <taxon>Basidiomycota</taxon>
        <taxon>Agaricomycotina</taxon>
        <taxon>Agaricomycetes</taxon>
        <taxon>Agaricomycetidae</taxon>
        <taxon>Boletales</taxon>
        <taxon>Paxilineae</taxon>
        <taxon>Paxillaceae</taxon>
        <taxon>Paxillus</taxon>
    </lineage>
</organism>
<name>A0A0C9STM5_PAXIN</name>
<feature type="compositionally biased region" description="Polar residues" evidence="1">
    <location>
        <begin position="89"/>
        <end position="105"/>
    </location>
</feature>
<evidence type="ECO:0000256" key="1">
    <source>
        <dbReference type="SAM" id="MobiDB-lite"/>
    </source>
</evidence>
<dbReference type="EMBL" id="KN820883">
    <property type="protein sequence ID" value="KIJ05565.1"/>
    <property type="molecule type" value="Genomic_DNA"/>
</dbReference>
<dbReference type="OrthoDB" id="2700763at2759"/>
<feature type="region of interest" description="Disordered" evidence="1">
    <location>
        <begin position="1"/>
        <end position="179"/>
    </location>
</feature>
<protein>
    <submittedName>
        <fullName evidence="2">Uncharacterized protein</fullName>
    </submittedName>
</protein>